<keyword evidence="11 12" id="KW-0807">Transducer</keyword>
<dbReference type="Pfam" id="PF13853">
    <property type="entry name" value="7tm_4"/>
    <property type="match status" value="1"/>
</dbReference>
<keyword evidence="9 12" id="KW-0675">Receptor</keyword>
<evidence type="ECO:0000256" key="4">
    <source>
        <dbReference type="ARBA" id="ARBA00022692"/>
    </source>
</evidence>
<feature type="transmembrane region" description="Helical" evidence="13">
    <location>
        <begin position="85"/>
        <end position="106"/>
    </location>
</feature>
<evidence type="ECO:0000256" key="3">
    <source>
        <dbReference type="ARBA" id="ARBA00022606"/>
    </source>
</evidence>
<keyword evidence="7 12" id="KW-0297">G-protein coupled receptor</keyword>
<dbReference type="InterPro" id="IPR000725">
    <property type="entry name" value="Olfact_rcpt"/>
</dbReference>
<feature type="domain" description="G-protein coupled receptors family 1 profile" evidence="14">
    <location>
        <begin position="27"/>
        <end position="276"/>
    </location>
</feature>
<evidence type="ECO:0000256" key="2">
    <source>
        <dbReference type="ARBA" id="ARBA00022475"/>
    </source>
</evidence>
<comment type="subcellular location">
    <subcellularLocation>
        <location evidence="1 13">Cell membrane</location>
        <topology evidence="1 13">Multi-pass membrane protein</topology>
    </subcellularLocation>
</comment>
<evidence type="ECO:0000256" key="8">
    <source>
        <dbReference type="ARBA" id="ARBA00023136"/>
    </source>
</evidence>
<keyword evidence="2 13" id="KW-1003">Cell membrane</keyword>
<evidence type="ECO:0000256" key="6">
    <source>
        <dbReference type="ARBA" id="ARBA00022989"/>
    </source>
</evidence>
<name>A0AAD1WP46_PELCU</name>
<dbReference type="SUPFAM" id="SSF81321">
    <property type="entry name" value="Family A G protein-coupled receptor-like"/>
    <property type="match status" value="1"/>
</dbReference>
<feature type="non-terminal residue" evidence="15">
    <location>
        <position position="1"/>
    </location>
</feature>
<dbReference type="InterPro" id="IPR017452">
    <property type="entry name" value="GPCR_Rhodpsn_7TM"/>
</dbReference>
<keyword evidence="10" id="KW-0325">Glycoprotein</keyword>
<dbReference type="Proteomes" id="UP001295444">
    <property type="component" value="Chromosome 11"/>
</dbReference>
<evidence type="ECO:0000256" key="1">
    <source>
        <dbReference type="ARBA" id="ARBA00004651"/>
    </source>
</evidence>
<organism evidence="15 16">
    <name type="scientific">Pelobates cultripes</name>
    <name type="common">Western spadefoot toad</name>
    <dbReference type="NCBI Taxonomy" id="61616"/>
    <lineage>
        <taxon>Eukaryota</taxon>
        <taxon>Metazoa</taxon>
        <taxon>Chordata</taxon>
        <taxon>Craniata</taxon>
        <taxon>Vertebrata</taxon>
        <taxon>Euteleostomi</taxon>
        <taxon>Amphibia</taxon>
        <taxon>Batrachia</taxon>
        <taxon>Anura</taxon>
        <taxon>Pelobatoidea</taxon>
        <taxon>Pelobatidae</taxon>
        <taxon>Pelobates</taxon>
    </lineage>
</organism>
<reference evidence="15" key="1">
    <citation type="submission" date="2022-03" db="EMBL/GenBank/DDBJ databases">
        <authorList>
            <person name="Alioto T."/>
            <person name="Alioto T."/>
            <person name="Gomez Garrido J."/>
        </authorList>
    </citation>
    <scope>NUCLEOTIDE SEQUENCE</scope>
</reference>
<feature type="transmembrane region" description="Helical" evidence="13">
    <location>
        <begin position="259"/>
        <end position="278"/>
    </location>
</feature>
<dbReference type="EMBL" id="OW240922">
    <property type="protein sequence ID" value="CAH2322333.1"/>
    <property type="molecule type" value="Genomic_DNA"/>
</dbReference>
<keyword evidence="16" id="KW-1185">Reference proteome</keyword>
<dbReference type="AlphaFoldDB" id="A0AAD1WP46"/>
<dbReference type="GO" id="GO:0005886">
    <property type="term" value="C:plasma membrane"/>
    <property type="evidence" value="ECO:0007669"/>
    <property type="project" value="UniProtKB-SubCell"/>
</dbReference>
<feature type="non-terminal residue" evidence="15">
    <location>
        <position position="285"/>
    </location>
</feature>
<keyword evidence="8 13" id="KW-0472">Membrane</keyword>
<keyword evidence="4 12" id="KW-0812">Transmembrane</keyword>
<feature type="transmembrane region" description="Helical" evidence="13">
    <location>
        <begin position="13"/>
        <end position="38"/>
    </location>
</feature>
<comment type="similarity">
    <text evidence="12">Belongs to the G-protein coupled receptor 1 family.</text>
</comment>
<dbReference type="InterPro" id="IPR000276">
    <property type="entry name" value="GPCR_Rhodpsn"/>
</dbReference>
<gene>
    <name evidence="15" type="ORF">PECUL_23A046864</name>
</gene>
<keyword evidence="5 13" id="KW-0552">Olfaction</keyword>
<evidence type="ECO:0000256" key="10">
    <source>
        <dbReference type="ARBA" id="ARBA00023180"/>
    </source>
</evidence>
<evidence type="ECO:0000256" key="5">
    <source>
        <dbReference type="ARBA" id="ARBA00022725"/>
    </source>
</evidence>
<accession>A0AAD1WP46</accession>
<evidence type="ECO:0000256" key="12">
    <source>
        <dbReference type="RuleBase" id="RU000688"/>
    </source>
</evidence>
<protein>
    <recommendedName>
        <fullName evidence="13">Olfactory receptor</fullName>
    </recommendedName>
</protein>
<feature type="transmembrane region" description="Helical" evidence="13">
    <location>
        <begin position="224"/>
        <end position="247"/>
    </location>
</feature>
<sequence length="285" mass="32731">QGLSDLPQLQFPLFVAFVLVYTTIVLSNLVIFVSVICCSHLHTPMYMFLCNLSVLDISYTSTILPKLLVMLFTQCKTISFVECMIQVYFFMFFVCTEVLVLSAMAYDRYIAICFPLSYFHFMSPNHCTTLIVAVWIIGLIEPLLHTVFICNSTYCSSHHIDHFFCDVSPLMKLSCSYTLIIEIWTYILGFLIGICMFTFIVISYVFIISAILNIKSAGGRHKAFSTCASHMTCVIIFYGTMFCLYIKPTSMYSPRQDKFYALLYVILIPLLNPLIYTLKNKDFKQ</sequence>
<dbReference type="GO" id="GO:0004984">
    <property type="term" value="F:olfactory receptor activity"/>
    <property type="evidence" value="ECO:0007669"/>
    <property type="project" value="InterPro"/>
</dbReference>
<evidence type="ECO:0000256" key="9">
    <source>
        <dbReference type="ARBA" id="ARBA00023170"/>
    </source>
</evidence>
<dbReference type="Gene3D" id="1.20.1070.10">
    <property type="entry name" value="Rhodopsin 7-helix transmembrane proteins"/>
    <property type="match status" value="1"/>
</dbReference>
<feature type="transmembrane region" description="Helical" evidence="13">
    <location>
        <begin position="183"/>
        <end position="212"/>
    </location>
</feature>
<dbReference type="PROSITE" id="PS50262">
    <property type="entry name" value="G_PROTEIN_RECEP_F1_2"/>
    <property type="match status" value="1"/>
</dbReference>
<dbReference type="PRINTS" id="PR00245">
    <property type="entry name" value="OLFACTORYR"/>
</dbReference>
<evidence type="ECO:0000313" key="16">
    <source>
        <dbReference type="Proteomes" id="UP001295444"/>
    </source>
</evidence>
<evidence type="ECO:0000256" key="13">
    <source>
        <dbReference type="RuleBase" id="RU363047"/>
    </source>
</evidence>
<dbReference type="PRINTS" id="PR00237">
    <property type="entry name" value="GPCRRHODOPSN"/>
</dbReference>
<dbReference type="FunFam" id="1.20.1070.10:FF:000010">
    <property type="entry name" value="Olfactory receptor"/>
    <property type="match status" value="1"/>
</dbReference>
<proteinExistence type="inferred from homology"/>
<keyword evidence="3 13" id="KW-0716">Sensory transduction</keyword>
<dbReference type="PROSITE" id="PS00237">
    <property type="entry name" value="G_PROTEIN_RECEP_F1_1"/>
    <property type="match status" value="1"/>
</dbReference>
<evidence type="ECO:0000256" key="7">
    <source>
        <dbReference type="ARBA" id="ARBA00023040"/>
    </source>
</evidence>
<evidence type="ECO:0000256" key="11">
    <source>
        <dbReference type="ARBA" id="ARBA00023224"/>
    </source>
</evidence>
<dbReference type="InterPro" id="IPR050516">
    <property type="entry name" value="Olfactory_GPCR"/>
</dbReference>
<dbReference type="CDD" id="cd13954">
    <property type="entry name" value="7tmA_OR"/>
    <property type="match status" value="1"/>
</dbReference>
<dbReference type="GO" id="GO:0004930">
    <property type="term" value="F:G protein-coupled receptor activity"/>
    <property type="evidence" value="ECO:0007669"/>
    <property type="project" value="UniProtKB-KW"/>
</dbReference>
<dbReference type="PANTHER" id="PTHR26452">
    <property type="entry name" value="OLFACTORY RECEPTOR"/>
    <property type="match status" value="1"/>
</dbReference>
<evidence type="ECO:0000313" key="15">
    <source>
        <dbReference type="EMBL" id="CAH2322333.1"/>
    </source>
</evidence>
<evidence type="ECO:0000259" key="14">
    <source>
        <dbReference type="PROSITE" id="PS50262"/>
    </source>
</evidence>
<feature type="transmembrane region" description="Helical" evidence="13">
    <location>
        <begin position="118"/>
        <end position="138"/>
    </location>
</feature>
<keyword evidence="6 13" id="KW-1133">Transmembrane helix</keyword>